<dbReference type="SUPFAM" id="SSF50447">
    <property type="entry name" value="Translation proteins"/>
    <property type="match status" value="1"/>
</dbReference>
<comment type="subunit">
    <text evidence="8">Component of the small nucleolar ribonucleoprotein particles containing H/ACA-type snoRNAs (H/ACA snoRNPs).</text>
</comment>
<name>L2GNT6_VITCO</name>
<evidence type="ECO:0000256" key="2">
    <source>
        <dbReference type="ARBA" id="ARBA00022517"/>
    </source>
</evidence>
<keyword evidence="6 8" id="KW-0687">Ribonucleoprotein</keyword>
<feature type="compositionally biased region" description="Basic and acidic residues" evidence="9">
    <location>
        <begin position="142"/>
        <end position="155"/>
    </location>
</feature>
<dbReference type="RefSeq" id="XP_007603753.1">
    <property type="nucleotide sequence ID" value="XM_007603691.1"/>
</dbReference>
<organism evidence="10 11">
    <name type="scientific">Vittaforma corneae (strain ATCC 50505)</name>
    <name type="common">Microsporidian parasite</name>
    <name type="synonym">Nosema corneum</name>
    <dbReference type="NCBI Taxonomy" id="993615"/>
    <lineage>
        <taxon>Eukaryota</taxon>
        <taxon>Fungi</taxon>
        <taxon>Fungi incertae sedis</taxon>
        <taxon>Microsporidia</taxon>
        <taxon>Nosematidae</taxon>
        <taxon>Vittaforma</taxon>
    </lineage>
</organism>
<dbReference type="GO" id="GO:0034513">
    <property type="term" value="F:box H/ACA snoRNA binding"/>
    <property type="evidence" value="ECO:0007669"/>
    <property type="project" value="TreeGrafter"/>
</dbReference>
<evidence type="ECO:0000313" key="10">
    <source>
        <dbReference type="EMBL" id="ELA42548.1"/>
    </source>
</evidence>
<dbReference type="STRING" id="993615.L2GNT6"/>
<dbReference type="AlphaFoldDB" id="L2GNT6"/>
<dbReference type="OrthoDB" id="2187159at2759"/>
<dbReference type="Pfam" id="PF04410">
    <property type="entry name" value="Gar1"/>
    <property type="match status" value="1"/>
</dbReference>
<dbReference type="InterPro" id="IPR007504">
    <property type="entry name" value="H/ACA_rnp_Gar1/Naf1"/>
</dbReference>
<dbReference type="VEuPathDB" id="MicrosporidiaDB:VICG_00300"/>
<evidence type="ECO:0000256" key="3">
    <source>
        <dbReference type="ARBA" id="ARBA00022552"/>
    </source>
</evidence>
<dbReference type="EMBL" id="JH370131">
    <property type="protein sequence ID" value="ELA42548.1"/>
    <property type="molecule type" value="Genomic_DNA"/>
</dbReference>
<evidence type="ECO:0000256" key="9">
    <source>
        <dbReference type="SAM" id="MobiDB-lite"/>
    </source>
</evidence>
<evidence type="ECO:0000256" key="4">
    <source>
        <dbReference type="ARBA" id="ARBA00022884"/>
    </source>
</evidence>
<dbReference type="Gene3D" id="2.40.10.230">
    <property type="entry name" value="Probable tRNA pseudouridine synthase domain"/>
    <property type="match status" value="1"/>
</dbReference>
<dbReference type="InterPro" id="IPR009000">
    <property type="entry name" value="Transl_B-barrel_sf"/>
</dbReference>
<evidence type="ECO:0000313" key="11">
    <source>
        <dbReference type="Proteomes" id="UP000011082"/>
    </source>
</evidence>
<keyword evidence="11" id="KW-1185">Reference proteome</keyword>
<comment type="subcellular location">
    <subcellularLocation>
        <location evidence="1 8">Nucleus</location>
        <location evidence="1 8">Nucleolus</location>
    </subcellularLocation>
</comment>
<feature type="region of interest" description="Disordered" evidence="9">
    <location>
        <begin position="110"/>
        <end position="166"/>
    </location>
</feature>
<keyword evidence="4 8" id="KW-0694">RNA-binding</keyword>
<proteinExistence type="inferred from homology"/>
<comment type="function">
    <text evidence="8">Required for ribosome biogenesis. Part of a complex which catalyzes pseudouridylation of rRNA. This involves the isomerization of uridine such that the ribose is subsequently attached to C5, instead of the normal N1. Pseudouridine ("psi") residues may serve to stabilize the conformation of rRNAs.</text>
</comment>
<dbReference type="InterPro" id="IPR038664">
    <property type="entry name" value="Gar1/Naf1_Cbf5-bd_sf"/>
</dbReference>
<keyword evidence="2 8" id="KW-0690">Ribosome biogenesis</keyword>
<evidence type="ECO:0000256" key="1">
    <source>
        <dbReference type="ARBA" id="ARBA00004604"/>
    </source>
</evidence>
<reference evidence="11" key="1">
    <citation type="submission" date="2011-05" db="EMBL/GenBank/DDBJ databases">
        <title>The genome sequence of Vittaforma corneae strain ATCC 50505.</title>
        <authorList>
            <consortium name="The Broad Institute Genome Sequencing Platform"/>
            <person name="Cuomo C."/>
            <person name="Didier E."/>
            <person name="Bowers L."/>
            <person name="Young S.K."/>
            <person name="Zeng Q."/>
            <person name="Gargeya S."/>
            <person name="Fitzgerald M."/>
            <person name="Haas B."/>
            <person name="Abouelleil A."/>
            <person name="Alvarado L."/>
            <person name="Arachchi H.M."/>
            <person name="Berlin A."/>
            <person name="Chapman S.B."/>
            <person name="Gearin G."/>
            <person name="Goldberg J."/>
            <person name="Griggs A."/>
            <person name="Gujja S."/>
            <person name="Hansen M."/>
            <person name="Heiman D."/>
            <person name="Howarth C."/>
            <person name="Larimer J."/>
            <person name="Lui A."/>
            <person name="MacDonald P.J.P."/>
            <person name="McCowen C."/>
            <person name="Montmayeur A."/>
            <person name="Murphy C."/>
            <person name="Neiman D."/>
            <person name="Pearson M."/>
            <person name="Priest M."/>
            <person name="Roberts A."/>
            <person name="Saif S."/>
            <person name="Shea T."/>
            <person name="Sisk P."/>
            <person name="Stolte C."/>
            <person name="Sykes S."/>
            <person name="Wortman J."/>
            <person name="Nusbaum C."/>
            <person name="Birren B."/>
        </authorList>
    </citation>
    <scope>NUCLEOTIDE SEQUENCE [LARGE SCALE GENOMIC DNA]</scope>
    <source>
        <strain evidence="11">ATCC 50505</strain>
    </source>
</reference>
<sequence length="166" mass="19085">MAKFANQKRHSVQKSFTTESVHLGTLVHPAGDLLVLKLGHRDIPYPNAPVLFEKQQIGKIDEVFGPVDDVYVSVKLDPSRKAADFTANSKFEAYKDKFIFKDRFLPREEVEKNKESNDKKRAVKDKNGANSKKKLNFPKQKGKFDNRSFGRNKSDKKFHKSSRKFV</sequence>
<dbReference type="GeneID" id="19881018"/>
<evidence type="ECO:0000256" key="7">
    <source>
        <dbReference type="ARBA" id="ARBA00038293"/>
    </source>
</evidence>
<dbReference type="InParanoid" id="L2GNT6"/>
<accession>L2GNT6</accession>
<keyword evidence="3 8" id="KW-0698">rRNA processing</keyword>
<keyword evidence="5 8" id="KW-0539">Nucleus</keyword>
<dbReference type="GO" id="GO:0031429">
    <property type="term" value="C:box H/ACA snoRNP complex"/>
    <property type="evidence" value="ECO:0007669"/>
    <property type="project" value="TreeGrafter"/>
</dbReference>
<evidence type="ECO:0000256" key="8">
    <source>
        <dbReference type="RuleBase" id="RU364004"/>
    </source>
</evidence>
<dbReference type="PANTHER" id="PTHR23237:SF6">
    <property type="entry name" value="H_ACA RIBONUCLEOPROTEIN COMPLEX SUBUNIT 1"/>
    <property type="match status" value="1"/>
</dbReference>
<dbReference type="HOGENOM" id="CLU_1395977_0_0_1"/>
<dbReference type="OMA" id="TANSKFE"/>
<comment type="similarity">
    <text evidence="7 8">Belongs to the GAR1 family.</text>
</comment>
<dbReference type="PANTHER" id="PTHR23237">
    <property type="entry name" value="NUCLEOLAR PROTEIN FAMILY A MEMBER 1 SNORNP PROTEIN GAR1"/>
    <property type="match status" value="1"/>
</dbReference>
<evidence type="ECO:0000256" key="5">
    <source>
        <dbReference type="ARBA" id="ARBA00023242"/>
    </source>
</evidence>
<dbReference type="Proteomes" id="UP000011082">
    <property type="component" value="Unassembled WGS sequence"/>
</dbReference>
<gene>
    <name evidence="10" type="ORF">VICG_00300</name>
</gene>
<feature type="compositionally biased region" description="Basic and acidic residues" evidence="9">
    <location>
        <begin position="110"/>
        <end position="127"/>
    </location>
</feature>
<feature type="compositionally biased region" description="Basic residues" evidence="9">
    <location>
        <begin position="156"/>
        <end position="166"/>
    </location>
</feature>
<evidence type="ECO:0000256" key="6">
    <source>
        <dbReference type="ARBA" id="ARBA00023274"/>
    </source>
</evidence>
<protein>
    <recommendedName>
        <fullName evidence="8">H/ACA ribonucleoprotein complex subunit</fullName>
    </recommendedName>
</protein>
<dbReference type="GO" id="GO:0000454">
    <property type="term" value="P:snoRNA guided rRNA pseudouridine synthesis"/>
    <property type="evidence" value="ECO:0007669"/>
    <property type="project" value="TreeGrafter"/>
</dbReference>
<dbReference type="FunCoup" id="L2GNT6">
    <property type="interactions" value="117"/>
</dbReference>